<dbReference type="AlphaFoldDB" id="A0A8K0R8H1"/>
<dbReference type="Proteomes" id="UP000813461">
    <property type="component" value="Unassembled WGS sequence"/>
</dbReference>
<dbReference type="EMBL" id="JAGMVJ010000007">
    <property type="protein sequence ID" value="KAH7089293.1"/>
    <property type="molecule type" value="Genomic_DNA"/>
</dbReference>
<name>A0A8K0R8H1_9PLEO</name>
<evidence type="ECO:0000313" key="1">
    <source>
        <dbReference type="EMBL" id="KAH7089293.1"/>
    </source>
</evidence>
<reference evidence="1" key="1">
    <citation type="journal article" date="2021" name="Nat. Commun.">
        <title>Genetic determinants of endophytism in the Arabidopsis root mycobiome.</title>
        <authorList>
            <person name="Mesny F."/>
            <person name="Miyauchi S."/>
            <person name="Thiergart T."/>
            <person name="Pickel B."/>
            <person name="Atanasova L."/>
            <person name="Karlsson M."/>
            <person name="Huettel B."/>
            <person name="Barry K.W."/>
            <person name="Haridas S."/>
            <person name="Chen C."/>
            <person name="Bauer D."/>
            <person name="Andreopoulos W."/>
            <person name="Pangilinan J."/>
            <person name="LaButti K."/>
            <person name="Riley R."/>
            <person name="Lipzen A."/>
            <person name="Clum A."/>
            <person name="Drula E."/>
            <person name="Henrissat B."/>
            <person name="Kohler A."/>
            <person name="Grigoriev I.V."/>
            <person name="Martin F.M."/>
            <person name="Hacquard S."/>
        </authorList>
    </citation>
    <scope>NUCLEOTIDE SEQUENCE</scope>
    <source>
        <strain evidence="1">MPI-SDFR-AT-0120</strain>
    </source>
</reference>
<keyword evidence="2" id="KW-1185">Reference proteome</keyword>
<comment type="caution">
    <text evidence="1">The sequence shown here is derived from an EMBL/GenBank/DDBJ whole genome shotgun (WGS) entry which is preliminary data.</text>
</comment>
<protein>
    <submittedName>
        <fullName evidence="1">Uncharacterized protein</fullName>
    </submittedName>
</protein>
<gene>
    <name evidence="1" type="ORF">FB567DRAFT_329409</name>
</gene>
<sequence>MALLAHPTRPCFMAYRINVFFSHPQLFLDAMLSWSYHFNFYEHNSSLLLSRHKPPSLYPQSTHLTAPVGDAAPRTWPHPRPQFVCTFHLEMRGSCATPTRDTTCPQRSSFTILYRAVRHLQNSGIQGRISPLGKHVSPARTLLTQSEFNVHARPFQESRRGGKATISRGRWNRPDTAQARGCQIPSNSYYRTRDRKSELGSVKPDFAPSRPLQELEMGDRFRSRWIRGS</sequence>
<proteinExistence type="predicted"/>
<accession>A0A8K0R8H1</accession>
<organism evidence="1 2">
    <name type="scientific">Paraphoma chrysanthemicola</name>
    <dbReference type="NCBI Taxonomy" id="798071"/>
    <lineage>
        <taxon>Eukaryota</taxon>
        <taxon>Fungi</taxon>
        <taxon>Dikarya</taxon>
        <taxon>Ascomycota</taxon>
        <taxon>Pezizomycotina</taxon>
        <taxon>Dothideomycetes</taxon>
        <taxon>Pleosporomycetidae</taxon>
        <taxon>Pleosporales</taxon>
        <taxon>Pleosporineae</taxon>
        <taxon>Phaeosphaeriaceae</taxon>
        <taxon>Paraphoma</taxon>
    </lineage>
</organism>
<evidence type="ECO:0000313" key="2">
    <source>
        <dbReference type="Proteomes" id="UP000813461"/>
    </source>
</evidence>